<dbReference type="AlphaFoldDB" id="A0A1D7QM71"/>
<dbReference type="EMBL" id="CP017141">
    <property type="protein sequence ID" value="AOM79699.1"/>
    <property type="molecule type" value="Genomic_DNA"/>
</dbReference>
<organism evidence="2 3">
    <name type="scientific">Pedobacter steynii</name>
    <dbReference type="NCBI Taxonomy" id="430522"/>
    <lineage>
        <taxon>Bacteria</taxon>
        <taxon>Pseudomonadati</taxon>
        <taxon>Bacteroidota</taxon>
        <taxon>Sphingobacteriia</taxon>
        <taxon>Sphingobacteriales</taxon>
        <taxon>Sphingobacteriaceae</taxon>
        <taxon>Pedobacter</taxon>
    </lineage>
</organism>
<dbReference type="KEGG" id="psty:BFS30_22585"/>
<keyword evidence="1" id="KW-0732">Signal</keyword>
<dbReference type="SUPFAM" id="SSF63829">
    <property type="entry name" value="Calcium-dependent phosphotriesterase"/>
    <property type="match status" value="1"/>
</dbReference>
<keyword evidence="3" id="KW-1185">Reference proteome</keyword>
<proteinExistence type="predicted"/>
<evidence type="ECO:0000256" key="1">
    <source>
        <dbReference type="SAM" id="SignalP"/>
    </source>
</evidence>
<name>A0A1D7QM71_9SPHI</name>
<dbReference type="OrthoDB" id="708305at2"/>
<dbReference type="Proteomes" id="UP000094313">
    <property type="component" value="Chromosome"/>
</dbReference>
<gene>
    <name evidence="2" type="ORF">BFS30_22585</name>
</gene>
<evidence type="ECO:0000313" key="3">
    <source>
        <dbReference type="Proteomes" id="UP000094313"/>
    </source>
</evidence>
<feature type="chain" id="PRO_5009098851" description="Beta-propeller repeat-containing protein" evidence="1">
    <location>
        <begin position="24"/>
        <end position="311"/>
    </location>
</feature>
<evidence type="ECO:0008006" key="4">
    <source>
        <dbReference type="Google" id="ProtNLM"/>
    </source>
</evidence>
<protein>
    <recommendedName>
        <fullName evidence="4">Beta-propeller repeat-containing protein</fullName>
    </recommendedName>
</protein>
<evidence type="ECO:0000313" key="2">
    <source>
        <dbReference type="EMBL" id="AOM79699.1"/>
    </source>
</evidence>
<accession>A0A1D7QM71</accession>
<feature type="signal peptide" evidence="1">
    <location>
        <begin position="1"/>
        <end position="23"/>
    </location>
</feature>
<sequence length="311" mass="32880">MKNILPSVYLVLFCIVLNTSLKAQSTPGLYLTYTDHSGASNFVNYWKNGQTMKLTDGKNFAEALDIAVSGDDEYVAGYVNNNEGEPVAHYWKNGKATVLTDGKTYAKAVALTASGSDVHVIGNNGPIAMYWKNGIATKMGEEITLTDIVVAAGEVYISGYQIDDNGDYVATYWKNGQATKLATANPGSEANGIAVSGTDVYVAGKGKNENGKETILATGTSAKAISVSGNDVYVAGFERNPEGINIAVSWKNGQPTRLTDGKEGAGVSAMSVSGQDVYVAGYLEGKATYWKNGNAVYLPDVIGNITGTFIK</sequence>
<reference evidence="2 3" key="1">
    <citation type="submission" date="2016-08" db="EMBL/GenBank/DDBJ databases">
        <authorList>
            <person name="Seilhamer J.J."/>
        </authorList>
    </citation>
    <scope>NUCLEOTIDE SEQUENCE [LARGE SCALE GENOMIC DNA]</scope>
    <source>
        <strain evidence="2 3">DX4</strain>
    </source>
</reference>
<dbReference type="RefSeq" id="WP_069381361.1">
    <property type="nucleotide sequence ID" value="NZ_CP017141.1"/>
</dbReference>